<feature type="transmembrane region" description="Helical" evidence="6">
    <location>
        <begin position="139"/>
        <end position="172"/>
    </location>
</feature>
<sequence>MVLLLIFLICFSASVIGAICGIGGGVIIKPVLDAFGIMDVATISFLSGCTVLSMTTYSVIKNKCSGESHVEQKTGLPLALGAAAGGLLGKSMFSLISSLSPDKNKVGAVQAACLLAVTLGTLIYTIYKARIKTCHISNPVACIGIGVFLGILSSFLGIGGGPINLVVLFFFFSMTTKVAAENSLYIIFFSQIASLLSSLVTKSVPDFQLITLVFMVVGGIAGGACGRKVNKKIDDKTVDKLFIGLMVLIIFINIYNIIKFVG</sequence>
<dbReference type="PANTHER" id="PTHR43701:SF2">
    <property type="entry name" value="MEMBRANE TRANSPORTER PROTEIN YJNA-RELATED"/>
    <property type="match status" value="1"/>
</dbReference>
<accession>A0ABX2I4T0</accession>
<feature type="transmembrane region" description="Helical" evidence="6">
    <location>
        <begin position="184"/>
        <end position="200"/>
    </location>
</feature>
<comment type="caution">
    <text evidence="7">The sequence shown here is derived from an EMBL/GenBank/DDBJ whole genome shotgun (WGS) entry which is preliminary data.</text>
</comment>
<dbReference type="Proteomes" id="UP000822142">
    <property type="component" value="Unassembled WGS sequence"/>
</dbReference>
<keyword evidence="5 6" id="KW-0472">Membrane</keyword>
<keyword evidence="4 6" id="KW-1133">Transmembrane helix</keyword>
<comment type="similarity">
    <text evidence="2 6">Belongs to the 4-toluene sulfonate uptake permease (TSUP) (TC 2.A.102) family.</text>
</comment>
<evidence type="ECO:0000256" key="2">
    <source>
        <dbReference type="ARBA" id="ARBA00009142"/>
    </source>
</evidence>
<protein>
    <recommendedName>
        <fullName evidence="6">Probable membrane transporter protein</fullName>
    </recommendedName>
</protein>
<keyword evidence="8" id="KW-1185">Reference proteome</keyword>
<dbReference type="RefSeq" id="WP_173747988.1">
    <property type="nucleotide sequence ID" value="NZ_JAAITA010000002.1"/>
</dbReference>
<keyword evidence="3 6" id="KW-0812">Transmembrane</keyword>
<dbReference type="InterPro" id="IPR051598">
    <property type="entry name" value="TSUP/Inactive_protease-like"/>
</dbReference>
<evidence type="ECO:0000256" key="5">
    <source>
        <dbReference type="ARBA" id="ARBA00023136"/>
    </source>
</evidence>
<feature type="transmembrane region" description="Helical" evidence="6">
    <location>
        <begin position="34"/>
        <end position="54"/>
    </location>
</feature>
<evidence type="ECO:0000256" key="4">
    <source>
        <dbReference type="ARBA" id="ARBA00022989"/>
    </source>
</evidence>
<feature type="transmembrane region" description="Helical" evidence="6">
    <location>
        <begin position="207"/>
        <end position="229"/>
    </location>
</feature>
<proteinExistence type="inferred from homology"/>
<feature type="transmembrane region" description="Helical" evidence="6">
    <location>
        <begin position="75"/>
        <end position="96"/>
    </location>
</feature>
<feature type="transmembrane region" description="Helical" evidence="6">
    <location>
        <begin position="241"/>
        <end position="258"/>
    </location>
</feature>
<dbReference type="Pfam" id="PF01925">
    <property type="entry name" value="TauE"/>
    <property type="match status" value="1"/>
</dbReference>
<feature type="transmembrane region" description="Helical" evidence="6">
    <location>
        <begin position="108"/>
        <end position="127"/>
    </location>
</feature>
<evidence type="ECO:0000313" key="7">
    <source>
        <dbReference type="EMBL" id="NSJ85234.1"/>
    </source>
</evidence>
<dbReference type="PANTHER" id="PTHR43701">
    <property type="entry name" value="MEMBRANE TRANSPORTER PROTEIN MJ0441-RELATED"/>
    <property type="match status" value="1"/>
</dbReference>
<dbReference type="InterPro" id="IPR002781">
    <property type="entry name" value="TM_pro_TauE-like"/>
</dbReference>
<evidence type="ECO:0000313" key="8">
    <source>
        <dbReference type="Proteomes" id="UP000822142"/>
    </source>
</evidence>
<reference evidence="7 8" key="1">
    <citation type="journal article" date="2020" name="Cell Host Microbe">
        <title>Functional and Genomic Variation between Human-Derived Isolates of Lachnospiraceae Reveals Inter- and Intra-Species Diversity.</title>
        <authorList>
            <person name="Sorbara M.T."/>
            <person name="Littmann E.R."/>
            <person name="Fontana E."/>
            <person name="Moody T.U."/>
            <person name="Kohout C.E."/>
            <person name="Gjonbalaj M."/>
            <person name="Eaton V."/>
            <person name="Seok R."/>
            <person name="Leiner I.M."/>
            <person name="Pamer E.G."/>
        </authorList>
    </citation>
    <scope>NUCLEOTIDE SEQUENCE [LARGE SCALE GENOMIC DNA]</scope>
    <source>
        <strain evidence="7 8">MSK.15.26</strain>
    </source>
</reference>
<evidence type="ECO:0000256" key="1">
    <source>
        <dbReference type="ARBA" id="ARBA00004141"/>
    </source>
</evidence>
<organism evidence="7 8">
    <name type="scientific">Blautia hansenii</name>
    <name type="common">Ruminococcus hansenii</name>
    <dbReference type="NCBI Taxonomy" id="1322"/>
    <lineage>
        <taxon>Bacteria</taxon>
        <taxon>Bacillati</taxon>
        <taxon>Bacillota</taxon>
        <taxon>Clostridia</taxon>
        <taxon>Lachnospirales</taxon>
        <taxon>Lachnospiraceae</taxon>
        <taxon>Blautia</taxon>
    </lineage>
</organism>
<dbReference type="EMBL" id="JAAITA010000002">
    <property type="protein sequence ID" value="NSJ85234.1"/>
    <property type="molecule type" value="Genomic_DNA"/>
</dbReference>
<keyword evidence="6" id="KW-1003">Cell membrane</keyword>
<evidence type="ECO:0000256" key="6">
    <source>
        <dbReference type="RuleBase" id="RU363041"/>
    </source>
</evidence>
<evidence type="ECO:0000256" key="3">
    <source>
        <dbReference type="ARBA" id="ARBA00022692"/>
    </source>
</evidence>
<comment type="subcellular location">
    <subcellularLocation>
        <location evidence="6">Cell membrane</location>
        <topology evidence="6">Multi-pass membrane protein</topology>
    </subcellularLocation>
    <subcellularLocation>
        <location evidence="1">Membrane</location>
        <topology evidence="1">Multi-pass membrane protein</topology>
    </subcellularLocation>
</comment>
<name>A0ABX2I4T0_BLAHA</name>
<gene>
    <name evidence="7" type="ORF">G5A70_03300</name>
</gene>